<reference evidence="2 3" key="1">
    <citation type="submission" date="2012-05" db="EMBL/GenBank/DDBJ databases">
        <title>Genome sequence of Nitritalea halalkaliphila LW7.</title>
        <authorList>
            <person name="Jangir P.K."/>
            <person name="Singh A."/>
            <person name="Shivaji S."/>
            <person name="Sharma R."/>
        </authorList>
    </citation>
    <scope>NUCLEOTIDE SEQUENCE [LARGE SCALE GENOMIC DNA]</scope>
    <source>
        <strain evidence="2 3">LW7</strain>
    </source>
</reference>
<comment type="caution">
    <text evidence="2">The sequence shown here is derived from an EMBL/GenBank/DDBJ whole genome shotgun (WGS) entry which is preliminary data.</text>
</comment>
<evidence type="ECO:0000313" key="2">
    <source>
        <dbReference type="EMBL" id="EIM77564.1"/>
    </source>
</evidence>
<dbReference type="Proteomes" id="UP000005551">
    <property type="component" value="Unassembled WGS sequence"/>
</dbReference>
<feature type="compositionally biased region" description="Polar residues" evidence="1">
    <location>
        <begin position="44"/>
        <end position="56"/>
    </location>
</feature>
<dbReference type="STRING" id="1189621.A3SI_06369"/>
<accession>I5C6W2</accession>
<name>I5C6W2_9BACT</name>
<feature type="compositionally biased region" description="Basic residues" evidence="1">
    <location>
        <begin position="29"/>
        <end position="43"/>
    </location>
</feature>
<dbReference type="AlphaFoldDB" id="I5C6W2"/>
<organism evidence="2 3">
    <name type="scientific">Nitritalea halalkaliphila LW7</name>
    <dbReference type="NCBI Taxonomy" id="1189621"/>
    <lineage>
        <taxon>Bacteria</taxon>
        <taxon>Pseudomonadati</taxon>
        <taxon>Bacteroidota</taxon>
        <taxon>Cytophagia</taxon>
        <taxon>Cytophagales</taxon>
        <taxon>Cyclobacteriaceae</taxon>
        <taxon>Nitritalea</taxon>
    </lineage>
</organism>
<dbReference type="PATRIC" id="fig|1189621.3.peg.1331"/>
<gene>
    <name evidence="2" type="ORF">A3SI_06369</name>
</gene>
<proteinExistence type="predicted"/>
<evidence type="ECO:0000256" key="1">
    <source>
        <dbReference type="SAM" id="MobiDB-lite"/>
    </source>
</evidence>
<evidence type="ECO:0000313" key="3">
    <source>
        <dbReference type="Proteomes" id="UP000005551"/>
    </source>
</evidence>
<keyword evidence="3" id="KW-1185">Reference proteome</keyword>
<feature type="region of interest" description="Disordered" evidence="1">
    <location>
        <begin position="20"/>
        <end position="72"/>
    </location>
</feature>
<protein>
    <submittedName>
        <fullName evidence="2">Uncharacterized protein</fullName>
    </submittedName>
</protein>
<dbReference type="EMBL" id="AJYA01000014">
    <property type="protein sequence ID" value="EIM77564.1"/>
    <property type="molecule type" value="Genomic_DNA"/>
</dbReference>
<sequence>MAGREEFFRGQVGISARTVLVKSKEQDKKRRQKARAKRKKQRQSGKVQPKNQQSLPVHQRFLENFRKSRGGK</sequence>